<feature type="compositionally biased region" description="Basic and acidic residues" evidence="1">
    <location>
        <begin position="51"/>
        <end position="73"/>
    </location>
</feature>
<feature type="region of interest" description="Disordered" evidence="1">
    <location>
        <begin position="49"/>
        <end position="85"/>
    </location>
</feature>
<feature type="compositionally biased region" description="Low complexity" evidence="1">
    <location>
        <begin position="7"/>
        <end position="26"/>
    </location>
</feature>
<accession>A0A4Z2FPJ2</accession>
<evidence type="ECO:0000313" key="2">
    <source>
        <dbReference type="EMBL" id="TNN42815.1"/>
    </source>
</evidence>
<evidence type="ECO:0000256" key="1">
    <source>
        <dbReference type="SAM" id="MobiDB-lite"/>
    </source>
</evidence>
<name>A0A4Z2FPJ2_9TELE</name>
<reference evidence="2 3" key="1">
    <citation type="submission" date="2019-03" db="EMBL/GenBank/DDBJ databases">
        <title>First draft genome of Liparis tanakae, snailfish: a comprehensive survey of snailfish specific genes.</title>
        <authorList>
            <person name="Kim W."/>
            <person name="Song I."/>
            <person name="Jeong J.-H."/>
            <person name="Kim D."/>
            <person name="Kim S."/>
            <person name="Ryu S."/>
            <person name="Song J.Y."/>
            <person name="Lee S.K."/>
        </authorList>
    </citation>
    <scope>NUCLEOTIDE SEQUENCE [LARGE SCALE GENOMIC DNA]</scope>
    <source>
        <tissue evidence="2">Muscle</tissue>
    </source>
</reference>
<dbReference type="EMBL" id="SRLO01001011">
    <property type="protein sequence ID" value="TNN42815.1"/>
    <property type="molecule type" value="Genomic_DNA"/>
</dbReference>
<feature type="region of interest" description="Disordered" evidence="1">
    <location>
        <begin position="1"/>
        <end position="26"/>
    </location>
</feature>
<comment type="caution">
    <text evidence="2">The sequence shown here is derived from an EMBL/GenBank/DDBJ whole genome shotgun (WGS) entry which is preliminary data.</text>
</comment>
<gene>
    <name evidence="2" type="ORF">EYF80_046984</name>
</gene>
<organism evidence="2 3">
    <name type="scientific">Liparis tanakae</name>
    <name type="common">Tanaka's snailfish</name>
    <dbReference type="NCBI Taxonomy" id="230148"/>
    <lineage>
        <taxon>Eukaryota</taxon>
        <taxon>Metazoa</taxon>
        <taxon>Chordata</taxon>
        <taxon>Craniata</taxon>
        <taxon>Vertebrata</taxon>
        <taxon>Euteleostomi</taxon>
        <taxon>Actinopterygii</taxon>
        <taxon>Neopterygii</taxon>
        <taxon>Teleostei</taxon>
        <taxon>Neoteleostei</taxon>
        <taxon>Acanthomorphata</taxon>
        <taxon>Eupercaria</taxon>
        <taxon>Perciformes</taxon>
        <taxon>Cottioidei</taxon>
        <taxon>Cottales</taxon>
        <taxon>Liparidae</taxon>
        <taxon>Liparis</taxon>
    </lineage>
</organism>
<proteinExistence type="predicted"/>
<sequence length="85" mass="9703">MKHVPRTSTIQTSTIQTSTIQTSTIQTSTIHQVESDRQFQAAQSFCTKRFRASEKPENKKFPKERGGRCEERSLSAGDPYEQHDT</sequence>
<dbReference type="Proteomes" id="UP000314294">
    <property type="component" value="Unassembled WGS sequence"/>
</dbReference>
<dbReference type="AlphaFoldDB" id="A0A4Z2FPJ2"/>
<protein>
    <submittedName>
        <fullName evidence="2">Uncharacterized protein</fullName>
    </submittedName>
</protein>
<keyword evidence="3" id="KW-1185">Reference proteome</keyword>
<evidence type="ECO:0000313" key="3">
    <source>
        <dbReference type="Proteomes" id="UP000314294"/>
    </source>
</evidence>